<keyword evidence="1" id="KW-0472">Membrane</keyword>
<name>A0A9Q3HQH5_9BASI</name>
<accession>A0A9Q3HQH5</accession>
<comment type="caution">
    <text evidence="2">The sequence shown here is derived from an EMBL/GenBank/DDBJ whole genome shotgun (WGS) entry which is preliminary data.</text>
</comment>
<organism evidence="2 3">
    <name type="scientific">Austropuccinia psidii MF-1</name>
    <dbReference type="NCBI Taxonomy" id="1389203"/>
    <lineage>
        <taxon>Eukaryota</taxon>
        <taxon>Fungi</taxon>
        <taxon>Dikarya</taxon>
        <taxon>Basidiomycota</taxon>
        <taxon>Pucciniomycotina</taxon>
        <taxon>Pucciniomycetes</taxon>
        <taxon>Pucciniales</taxon>
        <taxon>Sphaerophragmiaceae</taxon>
        <taxon>Austropuccinia</taxon>
    </lineage>
</organism>
<feature type="transmembrane region" description="Helical" evidence="1">
    <location>
        <begin position="179"/>
        <end position="198"/>
    </location>
</feature>
<evidence type="ECO:0000256" key="1">
    <source>
        <dbReference type="SAM" id="Phobius"/>
    </source>
</evidence>
<reference evidence="2" key="1">
    <citation type="submission" date="2021-03" db="EMBL/GenBank/DDBJ databases">
        <title>Draft genome sequence of rust myrtle Austropuccinia psidii MF-1, a brazilian biotype.</title>
        <authorList>
            <person name="Quecine M.C."/>
            <person name="Pachon D.M.R."/>
            <person name="Bonatelli M.L."/>
            <person name="Correr F.H."/>
            <person name="Franceschini L.M."/>
            <person name="Leite T.F."/>
            <person name="Margarido G.R.A."/>
            <person name="Almeida C.A."/>
            <person name="Ferrarezi J.A."/>
            <person name="Labate C.A."/>
        </authorList>
    </citation>
    <scope>NUCLEOTIDE SEQUENCE</scope>
    <source>
        <strain evidence="2">MF-1</strain>
    </source>
</reference>
<dbReference type="AlphaFoldDB" id="A0A9Q3HQH5"/>
<evidence type="ECO:0000313" key="3">
    <source>
        <dbReference type="Proteomes" id="UP000765509"/>
    </source>
</evidence>
<gene>
    <name evidence="2" type="ORF">O181_052412</name>
</gene>
<evidence type="ECO:0000313" key="2">
    <source>
        <dbReference type="EMBL" id="MBW0512697.1"/>
    </source>
</evidence>
<keyword evidence="1" id="KW-0812">Transmembrane</keyword>
<dbReference type="Proteomes" id="UP000765509">
    <property type="component" value="Unassembled WGS sequence"/>
</dbReference>
<protein>
    <submittedName>
        <fullName evidence="2">Uncharacterized protein</fullName>
    </submittedName>
</protein>
<feature type="transmembrane region" description="Helical" evidence="1">
    <location>
        <begin position="141"/>
        <end position="159"/>
    </location>
</feature>
<keyword evidence="1" id="KW-1133">Transmembrane helix</keyword>
<dbReference type="EMBL" id="AVOT02022944">
    <property type="protein sequence ID" value="MBW0512697.1"/>
    <property type="molecule type" value="Genomic_DNA"/>
</dbReference>
<sequence>MPQDTENKNLCKHTQDAQKFQVTPAKGMTYINGTATRMTVCIDNSQHPLIIDGGAHCSIVARNYLDHHSPNWENKLFPTKAQNFKSASGKMTSIGTIIKEIIIPHRKGNIRLNPEFVVLEDAVTTMEIHSLGPQYGISMPYPIYGNLVISIITGKIGHYHFYGLYGHFITWGHPGPFTILRPFLASFCFWAILARYTLHQDVKYRFKDQIQTSCHPEGVKLSQFHIYQPLLNLGGFSPKKFNSLLFWSPPVIPIEHSTPARKTRSQARAQAVLTPTPRAPLNGTSVVHQLRAQLDRGPILEGAAPSRKEGRGPRRLDSFSGVVGRFPGL</sequence>
<proteinExistence type="predicted"/>
<keyword evidence="3" id="KW-1185">Reference proteome</keyword>